<protein>
    <submittedName>
        <fullName evidence="1">Uncharacterized protein</fullName>
    </submittedName>
</protein>
<proteinExistence type="predicted"/>
<reference evidence="1 2" key="1">
    <citation type="submission" date="2014-09" db="EMBL/GenBank/DDBJ databases">
        <title>Draft genome sequence of Streptomyces natalensis ATCC 27448, producer of the antifungal pimaricin.</title>
        <authorList>
            <person name="Mendes M.V."/>
            <person name="Beites T."/>
            <person name="Pires S."/>
            <person name="Santos C.L."/>
            <person name="Moradas-Ferreira P."/>
        </authorList>
    </citation>
    <scope>NUCLEOTIDE SEQUENCE [LARGE SCALE GENOMIC DNA]</scope>
    <source>
        <strain evidence="1 2">ATCC 27448</strain>
    </source>
</reference>
<evidence type="ECO:0000313" key="2">
    <source>
        <dbReference type="Proteomes" id="UP000032458"/>
    </source>
</evidence>
<evidence type="ECO:0000313" key="1">
    <source>
        <dbReference type="EMBL" id="KIZ18061.1"/>
    </source>
</evidence>
<name>A0A0D7CPR3_9ACTN</name>
<dbReference type="EMBL" id="JRKI01000012">
    <property type="protein sequence ID" value="KIZ18061.1"/>
    <property type="molecule type" value="Genomic_DNA"/>
</dbReference>
<keyword evidence="2" id="KW-1185">Reference proteome</keyword>
<organism evidence="1 2">
    <name type="scientific">Streptomyces natalensis ATCC 27448</name>
    <dbReference type="NCBI Taxonomy" id="1240678"/>
    <lineage>
        <taxon>Bacteria</taxon>
        <taxon>Bacillati</taxon>
        <taxon>Actinomycetota</taxon>
        <taxon>Actinomycetes</taxon>
        <taxon>Kitasatosporales</taxon>
        <taxon>Streptomycetaceae</taxon>
        <taxon>Streptomyces</taxon>
    </lineage>
</organism>
<accession>A0A0D7CPR3</accession>
<dbReference type="PATRIC" id="fig|1240678.4.peg.2175"/>
<gene>
    <name evidence="1" type="ORF">SNA_10385</name>
</gene>
<dbReference type="Proteomes" id="UP000032458">
    <property type="component" value="Unassembled WGS sequence"/>
</dbReference>
<comment type="caution">
    <text evidence="1">The sequence shown here is derived from an EMBL/GenBank/DDBJ whole genome shotgun (WGS) entry which is preliminary data.</text>
</comment>
<sequence>MEASSNSRSDAPMTLSATSPFAGFDHVQVLLRAKEQPRGVAGEDVALDRAPATGMGQLPAGLTVLPVQVETALADALTGPRPR</sequence>
<dbReference type="AlphaFoldDB" id="A0A0D7CPR3"/>